<protein>
    <recommendedName>
        <fullName evidence="4">CHAT domain-containing protein</fullName>
    </recommendedName>
</protein>
<gene>
    <name evidence="2" type="ORF">Vse01_54200</name>
</gene>
<evidence type="ECO:0000256" key="1">
    <source>
        <dbReference type="SAM" id="MobiDB-lite"/>
    </source>
</evidence>
<feature type="region of interest" description="Disordered" evidence="1">
    <location>
        <begin position="37"/>
        <end position="69"/>
    </location>
</feature>
<dbReference type="AlphaFoldDB" id="A0A9W5XML4"/>
<proteinExistence type="predicted"/>
<name>A0A9W5XML4_9ACTN</name>
<organism evidence="2 3">
    <name type="scientific">Micromonospora sediminimaris</name>
    <dbReference type="NCBI Taxonomy" id="547162"/>
    <lineage>
        <taxon>Bacteria</taxon>
        <taxon>Bacillati</taxon>
        <taxon>Actinomycetota</taxon>
        <taxon>Actinomycetes</taxon>
        <taxon>Micromonosporales</taxon>
        <taxon>Micromonosporaceae</taxon>
        <taxon>Micromonospora</taxon>
    </lineage>
</organism>
<keyword evidence="3" id="KW-1185">Reference proteome</keyword>
<evidence type="ECO:0000313" key="3">
    <source>
        <dbReference type="Proteomes" id="UP000607311"/>
    </source>
</evidence>
<comment type="caution">
    <text evidence="2">The sequence shown here is derived from an EMBL/GenBank/DDBJ whole genome shotgun (WGS) entry which is preliminary data.</text>
</comment>
<reference evidence="2" key="1">
    <citation type="submission" date="2021-01" db="EMBL/GenBank/DDBJ databases">
        <title>Whole genome shotgun sequence of Verrucosispora sediminis NBRC 107745.</title>
        <authorList>
            <person name="Komaki H."/>
            <person name="Tamura T."/>
        </authorList>
    </citation>
    <scope>NUCLEOTIDE SEQUENCE</scope>
    <source>
        <strain evidence="2">NBRC 107745</strain>
    </source>
</reference>
<dbReference type="EMBL" id="BOPD01000046">
    <property type="protein sequence ID" value="GIJ36272.1"/>
    <property type="molecule type" value="Genomic_DNA"/>
</dbReference>
<evidence type="ECO:0008006" key="4">
    <source>
        <dbReference type="Google" id="ProtNLM"/>
    </source>
</evidence>
<sequence length="323" mass="35070">MEDAVAAEPVGILKDFDDRSDAAGIGMHGNDVAYLEEHRTPPTRPARLAPTAASPYSREHRHASASPARTFSRMEIDLRRRKEAKGRLPERHGEDAHVQSIPLAGRRSEYGEDGQMKPRRVSLLDLGLDSSFDAAMTFVQSTLQNINAGCEEPIADIDFVRSRNPDTVLSAFTASCDVLHVMAHGDHTVTPTFSSTDGKVEISLEHLGEVAADQSKGISTSAIIADGCKTGTGVWQKAVRDCLQGEVTYIGTSAVIGWHESGVFCSAFYGALFRNRGRGMTPAEQARDAADRAIQAYTLLTDKNCPFKVMTLKPSQRARTLLG</sequence>
<evidence type="ECO:0000313" key="2">
    <source>
        <dbReference type="EMBL" id="GIJ36272.1"/>
    </source>
</evidence>
<dbReference type="Proteomes" id="UP000607311">
    <property type="component" value="Unassembled WGS sequence"/>
</dbReference>
<accession>A0A9W5XML4</accession>